<name>A0A9D9IQA3_9BACT</name>
<feature type="signal peptide" evidence="2">
    <location>
        <begin position="1"/>
        <end position="21"/>
    </location>
</feature>
<dbReference type="InterPro" id="IPR039329">
    <property type="entry name" value="SIAE"/>
</dbReference>
<dbReference type="PANTHER" id="PTHR22901:SF0">
    <property type="entry name" value="SIALATE O-ACETYLESTERASE"/>
    <property type="match status" value="1"/>
</dbReference>
<dbReference type="InterPro" id="IPR036514">
    <property type="entry name" value="SGNH_hydro_sf"/>
</dbReference>
<feature type="chain" id="PRO_5039557999" evidence="2">
    <location>
        <begin position="22"/>
        <end position="476"/>
    </location>
</feature>
<dbReference type="AlphaFoldDB" id="A0A9D9IQA3"/>
<evidence type="ECO:0000256" key="1">
    <source>
        <dbReference type="ARBA" id="ARBA00022801"/>
    </source>
</evidence>
<dbReference type="Proteomes" id="UP000823598">
    <property type="component" value="Unassembled WGS sequence"/>
</dbReference>
<dbReference type="Gene3D" id="3.40.50.1110">
    <property type="entry name" value="SGNH hydrolase"/>
    <property type="match status" value="1"/>
</dbReference>
<keyword evidence="1" id="KW-0378">Hydrolase</keyword>
<dbReference type="EMBL" id="JADIMC010000039">
    <property type="protein sequence ID" value="MBO8476019.1"/>
    <property type="molecule type" value="Genomic_DNA"/>
</dbReference>
<organism evidence="4 5">
    <name type="scientific">Candidatus Limisoma faecipullorum</name>
    <dbReference type="NCBI Taxonomy" id="2840854"/>
    <lineage>
        <taxon>Bacteria</taxon>
        <taxon>Pseudomonadati</taxon>
        <taxon>Bacteroidota</taxon>
        <taxon>Bacteroidia</taxon>
        <taxon>Bacteroidales</taxon>
        <taxon>Candidatus Limisoma</taxon>
    </lineage>
</organism>
<comment type="caution">
    <text evidence="4">The sequence shown here is derived from an EMBL/GenBank/DDBJ whole genome shotgun (WGS) entry which is preliminary data.</text>
</comment>
<reference evidence="4" key="1">
    <citation type="submission" date="2020-10" db="EMBL/GenBank/DDBJ databases">
        <authorList>
            <person name="Gilroy R."/>
        </authorList>
    </citation>
    <scope>NUCLEOTIDE SEQUENCE</scope>
    <source>
        <strain evidence="4">6919</strain>
    </source>
</reference>
<dbReference type="PANTHER" id="PTHR22901">
    <property type="entry name" value="SIALATE O-ACETYLESTERASE"/>
    <property type="match status" value="1"/>
</dbReference>
<sequence length="476" mass="52673">MNILRLISAVVTATVATTALADVKMPSIFSDNMMLQQSTDVRIFGKADAGERISVKASWGAENSATAADDGKWETSLSTPAATSEPQSLVINGRNTITISNILIGEVWLCTGQSNMEYPVCRQGDDSWATGMIGADEELADSDYPEIRLFQAAHQLAPEGEKDDVEGKWMVCNPADIANFSAVGYVFGKQLHKELGVPVGLIQDVWGGTTIEAWTKMDVMEGNPDYAVALERFSLENMKEKGYFWKVPSTLWNGMIAPIAGFTIKGNIWYQGESNVYIDSTYRQAFINLINSWRKEWRQPDMPFYFAQIAPYADAPSVGIREAQQQVWLESGLKNVGMVATADVGDSIDIHPRNKRAVGERFARWALAKQYGKEIAYSGPVFKKMKTEGNRAVIEFDYVENGLSTSDGKAVKAFEIAGSDKVFHPAIAEIKGNRLEVYSPEVSKPVAVRYAWKDFCHVNLINADSLPAVPFRTDNW</sequence>
<dbReference type="GO" id="GO:0005975">
    <property type="term" value="P:carbohydrate metabolic process"/>
    <property type="evidence" value="ECO:0007669"/>
    <property type="project" value="TreeGrafter"/>
</dbReference>
<protein>
    <submittedName>
        <fullName evidence="4">Sialate O-acetylesterase</fullName>
    </submittedName>
</protein>
<evidence type="ECO:0000313" key="5">
    <source>
        <dbReference type="Proteomes" id="UP000823598"/>
    </source>
</evidence>
<evidence type="ECO:0000256" key="2">
    <source>
        <dbReference type="SAM" id="SignalP"/>
    </source>
</evidence>
<dbReference type="Pfam" id="PF03629">
    <property type="entry name" value="SASA"/>
    <property type="match status" value="1"/>
</dbReference>
<feature type="domain" description="Sialate O-acetylesterase" evidence="3">
    <location>
        <begin position="106"/>
        <end position="365"/>
    </location>
</feature>
<dbReference type="GO" id="GO:0001681">
    <property type="term" value="F:sialate O-acetylesterase activity"/>
    <property type="evidence" value="ECO:0007669"/>
    <property type="project" value="InterPro"/>
</dbReference>
<reference evidence="4" key="2">
    <citation type="journal article" date="2021" name="PeerJ">
        <title>Extensive microbial diversity within the chicken gut microbiome revealed by metagenomics and culture.</title>
        <authorList>
            <person name="Gilroy R."/>
            <person name="Ravi A."/>
            <person name="Getino M."/>
            <person name="Pursley I."/>
            <person name="Horton D.L."/>
            <person name="Alikhan N.F."/>
            <person name="Baker D."/>
            <person name="Gharbi K."/>
            <person name="Hall N."/>
            <person name="Watson M."/>
            <person name="Adriaenssens E.M."/>
            <person name="Foster-Nyarko E."/>
            <person name="Jarju S."/>
            <person name="Secka A."/>
            <person name="Antonio M."/>
            <person name="Oren A."/>
            <person name="Chaudhuri R.R."/>
            <person name="La Ragione R."/>
            <person name="Hildebrand F."/>
            <person name="Pallen M.J."/>
        </authorList>
    </citation>
    <scope>NUCLEOTIDE SEQUENCE</scope>
    <source>
        <strain evidence="4">6919</strain>
    </source>
</reference>
<dbReference type="SUPFAM" id="SSF52266">
    <property type="entry name" value="SGNH hydrolase"/>
    <property type="match status" value="1"/>
</dbReference>
<evidence type="ECO:0000313" key="4">
    <source>
        <dbReference type="EMBL" id="MBO8476019.1"/>
    </source>
</evidence>
<dbReference type="InterPro" id="IPR005181">
    <property type="entry name" value="SASA"/>
</dbReference>
<proteinExistence type="predicted"/>
<gene>
    <name evidence="4" type="ORF">IAB88_03385</name>
</gene>
<keyword evidence="2" id="KW-0732">Signal</keyword>
<accession>A0A9D9IQA3</accession>
<evidence type="ECO:0000259" key="3">
    <source>
        <dbReference type="Pfam" id="PF03629"/>
    </source>
</evidence>